<organism evidence="7 8">
    <name type="scientific">Metallumcola ferriviriculae</name>
    <dbReference type="NCBI Taxonomy" id="3039180"/>
    <lineage>
        <taxon>Bacteria</taxon>
        <taxon>Bacillati</taxon>
        <taxon>Bacillota</taxon>
        <taxon>Clostridia</taxon>
        <taxon>Neomoorellales</taxon>
        <taxon>Desulfitibacteraceae</taxon>
        <taxon>Metallumcola</taxon>
    </lineage>
</organism>
<dbReference type="KEGG" id="dbc:MFMK1_001752"/>
<gene>
    <name evidence="7" type="ORF">MFMK1_001752</name>
</gene>
<feature type="domain" description="4Fe-4S ferredoxin-type" evidence="6">
    <location>
        <begin position="22"/>
        <end position="52"/>
    </location>
</feature>
<dbReference type="InterPro" id="IPR009051">
    <property type="entry name" value="Helical_ferredxn"/>
</dbReference>
<keyword evidence="4" id="KW-0408">Iron</keyword>
<keyword evidence="2" id="KW-0479">Metal-binding</keyword>
<dbReference type="InterPro" id="IPR051460">
    <property type="entry name" value="HdrC_iron-sulfur_subunit"/>
</dbReference>
<name>A0AAU0UNY1_9FIRM</name>
<keyword evidence="3" id="KW-0560">Oxidoreductase</keyword>
<evidence type="ECO:0000256" key="3">
    <source>
        <dbReference type="ARBA" id="ARBA00023002"/>
    </source>
</evidence>
<dbReference type="PANTHER" id="PTHR43255">
    <property type="entry name" value="IRON-SULFUR-BINDING OXIDOREDUCTASE FADF-RELATED-RELATED"/>
    <property type="match status" value="1"/>
</dbReference>
<dbReference type="Proteomes" id="UP001329915">
    <property type="component" value="Chromosome"/>
</dbReference>
<dbReference type="GO" id="GO:0051539">
    <property type="term" value="F:4 iron, 4 sulfur cluster binding"/>
    <property type="evidence" value="ECO:0007669"/>
    <property type="project" value="UniProtKB-KW"/>
</dbReference>
<dbReference type="InterPro" id="IPR017896">
    <property type="entry name" value="4Fe4S_Fe-S-bd"/>
</dbReference>
<evidence type="ECO:0000313" key="8">
    <source>
        <dbReference type="Proteomes" id="UP001329915"/>
    </source>
</evidence>
<dbReference type="Pfam" id="PF13183">
    <property type="entry name" value="Fer4_8"/>
    <property type="match status" value="1"/>
</dbReference>
<dbReference type="EMBL" id="CP121694">
    <property type="protein sequence ID" value="WRO21931.1"/>
    <property type="molecule type" value="Genomic_DNA"/>
</dbReference>
<dbReference type="PANTHER" id="PTHR43255:SF1">
    <property type="entry name" value="IRON-SULFUR-BINDING OXIDOREDUCTASE FADF-RELATED"/>
    <property type="match status" value="1"/>
</dbReference>
<evidence type="ECO:0000256" key="5">
    <source>
        <dbReference type="ARBA" id="ARBA00023014"/>
    </source>
</evidence>
<sequence>MERINLSTTAAESRTLREQIKAHSGVDVKDCYQCGKCTAGCPVAFAMDYTPRQVIRLVQLGLKDEALKCHSIWLCACCETCYARCPRQVDLAKLMEALRIEAKGMGYIPEKNVDLFNDLFLKSVEKNGRVHEMGLILQYNLQSRQFLKDATLAPKLFTDGKIHIAAEKIADNGAVKRIFDKVRNMGEEVK</sequence>
<evidence type="ECO:0000259" key="6">
    <source>
        <dbReference type="PROSITE" id="PS51379"/>
    </source>
</evidence>
<evidence type="ECO:0000256" key="4">
    <source>
        <dbReference type="ARBA" id="ARBA00023004"/>
    </source>
</evidence>
<dbReference type="PROSITE" id="PS00198">
    <property type="entry name" value="4FE4S_FER_1"/>
    <property type="match status" value="1"/>
</dbReference>
<keyword evidence="5" id="KW-0411">Iron-sulfur</keyword>
<evidence type="ECO:0000256" key="1">
    <source>
        <dbReference type="ARBA" id="ARBA00022485"/>
    </source>
</evidence>
<protein>
    <submittedName>
        <fullName evidence="7">4Fe-4S dicluster domain-containing protein</fullName>
    </submittedName>
</protein>
<evidence type="ECO:0000256" key="2">
    <source>
        <dbReference type="ARBA" id="ARBA00022723"/>
    </source>
</evidence>
<dbReference type="SUPFAM" id="SSF46548">
    <property type="entry name" value="alpha-helical ferredoxin"/>
    <property type="match status" value="1"/>
</dbReference>
<reference evidence="7 8" key="1">
    <citation type="submission" date="2023-04" db="EMBL/GenBank/DDBJ databases">
        <authorList>
            <person name="Hsu D."/>
        </authorList>
    </citation>
    <scope>NUCLEOTIDE SEQUENCE [LARGE SCALE GENOMIC DNA]</scope>
    <source>
        <strain evidence="7 8">MK1</strain>
    </source>
</reference>
<dbReference type="GO" id="GO:0016491">
    <property type="term" value="F:oxidoreductase activity"/>
    <property type="evidence" value="ECO:0007669"/>
    <property type="project" value="UniProtKB-KW"/>
</dbReference>
<dbReference type="RefSeq" id="WP_366924757.1">
    <property type="nucleotide sequence ID" value="NZ_CP121694.1"/>
</dbReference>
<dbReference type="InterPro" id="IPR017900">
    <property type="entry name" value="4Fe4S_Fe_S_CS"/>
</dbReference>
<dbReference type="GO" id="GO:0046872">
    <property type="term" value="F:metal ion binding"/>
    <property type="evidence" value="ECO:0007669"/>
    <property type="project" value="UniProtKB-KW"/>
</dbReference>
<keyword evidence="1" id="KW-0004">4Fe-4S</keyword>
<dbReference type="PROSITE" id="PS51379">
    <property type="entry name" value="4FE4S_FER_2"/>
    <property type="match status" value="1"/>
</dbReference>
<dbReference type="Gene3D" id="1.10.1060.10">
    <property type="entry name" value="Alpha-helical ferredoxin"/>
    <property type="match status" value="1"/>
</dbReference>
<evidence type="ECO:0000313" key="7">
    <source>
        <dbReference type="EMBL" id="WRO21931.1"/>
    </source>
</evidence>
<dbReference type="AlphaFoldDB" id="A0AAU0UNY1"/>
<keyword evidence="8" id="KW-1185">Reference proteome</keyword>
<proteinExistence type="predicted"/>
<dbReference type="GO" id="GO:0005886">
    <property type="term" value="C:plasma membrane"/>
    <property type="evidence" value="ECO:0007669"/>
    <property type="project" value="TreeGrafter"/>
</dbReference>
<accession>A0AAU0UNY1</accession>